<proteinExistence type="predicted"/>
<protein>
    <submittedName>
        <fullName evidence="1">Uncharacterized protein</fullName>
    </submittedName>
</protein>
<sequence length="131" mass="13683">MLHYLRESPSPLSLCSGPLCGHVRNEATAMALYYLYTATKTDDRCIHQASSHSPAISMLREAADLNDGIAESAVNDFEVVLFGAQHGALSSLAEGVSQRISNQLQGIFEGASVEDPSGDSAATLAACVVGG</sequence>
<keyword evidence="2" id="KW-1185">Reference proteome</keyword>
<comment type="caution">
    <text evidence="1">The sequence shown here is derived from an EMBL/GenBank/DDBJ whole genome shotgun (WGS) entry which is preliminary data.</text>
</comment>
<gene>
    <name evidence="1" type="ORF">PCOR1329_LOCUS47896</name>
</gene>
<reference evidence="1" key="1">
    <citation type="submission" date="2023-10" db="EMBL/GenBank/DDBJ databases">
        <authorList>
            <person name="Chen Y."/>
            <person name="Shah S."/>
            <person name="Dougan E. K."/>
            <person name="Thang M."/>
            <person name="Chan C."/>
        </authorList>
    </citation>
    <scope>NUCLEOTIDE SEQUENCE [LARGE SCALE GENOMIC DNA]</scope>
</reference>
<dbReference type="Proteomes" id="UP001189429">
    <property type="component" value="Unassembled WGS sequence"/>
</dbReference>
<accession>A0ABN9UEL4</accession>
<evidence type="ECO:0000313" key="2">
    <source>
        <dbReference type="Proteomes" id="UP001189429"/>
    </source>
</evidence>
<name>A0ABN9UEL4_9DINO</name>
<evidence type="ECO:0000313" key="1">
    <source>
        <dbReference type="EMBL" id="CAK0857962.1"/>
    </source>
</evidence>
<organism evidence="1 2">
    <name type="scientific">Prorocentrum cordatum</name>
    <dbReference type="NCBI Taxonomy" id="2364126"/>
    <lineage>
        <taxon>Eukaryota</taxon>
        <taxon>Sar</taxon>
        <taxon>Alveolata</taxon>
        <taxon>Dinophyceae</taxon>
        <taxon>Prorocentrales</taxon>
        <taxon>Prorocentraceae</taxon>
        <taxon>Prorocentrum</taxon>
    </lineage>
</organism>
<dbReference type="EMBL" id="CAUYUJ010015772">
    <property type="protein sequence ID" value="CAK0857962.1"/>
    <property type="molecule type" value="Genomic_DNA"/>
</dbReference>